<organism evidence="2">
    <name type="scientific">Arundo donax</name>
    <name type="common">Giant reed</name>
    <name type="synonym">Donax arundinaceus</name>
    <dbReference type="NCBI Taxonomy" id="35708"/>
    <lineage>
        <taxon>Eukaryota</taxon>
        <taxon>Viridiplantae</taxon>
        <taxon>Streptophyta</taxon>
        <taxon>Embryophyta</taxon>
        <taxon>Tracheophyta</taxon>
        <taxon>Spermatophyta</taxon>
        <taxon>Magnoliopsida</taxon>
        <taxon>Liliopsida</taxon>
        <taxon>Poales</taxon>
        <taxon>Poaceae</taxon>
        <taxon>PACMAD clade</taxon>
        <taxon>Arundinoideae</taxon>
        <taxon>Arundineae</taxon>
        <taxon>Arundo</taxon>
    </lineage>
</organism>
<evidence type="ECO:0000313" key="2">
    <source>
        <dbReference type="EMBL" id="JAD14410.1"/>
    </source>
</evidence>
<dbReference type="AlphaFoldDB" id="A0A0A8XPE9"/>
<feature type="compositionally biased region" description="Low complexity" evidence="1">
    <location>
        <begin position="18"/>
        <end position="33"/>
    </location>
</feature>
<accession>A0A0A8XPE9</accession>
<proteinExistence type="predicted"/>
<sequence>MPLAPRLEPIGGLLRHQSSSPGAGEAESSSSSAAEEEEGEKDGALPQVLPQEDPGSVARNLRARLRV</sequence>
<evidence type="ECO:0000256" key="1">
    <source>
        <dbReference type="SAM" id="MobiDB-lite"/>
    </source>
</evidence>
<dbReference type="EMBL" id="GBRH01283485">
    <property type="protein sequence ID" value="JAD14410.1"/>
    <property type="molecule type" value="Transcribed_RNA"/>
</dbReference>
<name>A0A0A8XPE9_ARUDO</name>
<feature type="region of interest" description="Disordered" evidence="1">
    <location>
        <begin position="1"/>
        <end position="67"/>
    </location>
</feature>
<reference evidence="2" key="1">
    <citation type="submission" date="2014-09" db="EMBL/GenBank/DDBJ databases">
        <authorList>
            <person name="Magalhaes I.L.F."/>
            <person name="Oliveira U."/>
            <person name="Santos F.R."/>
            <person name="Vidigal T.H.D.A."/>
            <person name="Brescovit A.D."/>
            <person name="Santos A.J."/>
        </authorList>
    </citation>
    <scope>NUCLEOTIDE SEQUENCE</scope>
    <source>
        <tissue evidence="2">Shoot tissue taken approximately 20 cm above the soil surface</tissue>
    </source>
</reference>
<reference evidence="2" key="2">
    <citation type="journal article" date="2015" name="Data Brief">
        <title>Shoot transcriptome of the giant reed, Arundo donax.</title>
        <authorList>
            <person name="Barrero R.A."/>
            <person name="Guerrero F.D."/>
            <person name="Moolhuijzen P."/>
            <person name="Goolsby J.A."/>
            <person name="Tidwell J."/>
            <person name="Bellgard S.E."/>
            <person name="Bellgard M.I."/>
        </authorList>
    </citation>
    <scope>NUCLEOTIDE SEQUENCE</scope>
    <source>
        <tissue evidence="2">Shoot tissue taken approximately 20 cm above the soil surface</tissue>
    </source>
</reference>
<protein>
    <submittedName>
        <fullName evidence="2">Uncharacterized protein</fullName>
    </submittedName>
</protein>